<name>A0A512NBC2_9HYPH</name>
<dbReference type="PANTHER" id="PTHR43297">
    <property type="entry name" value="OLIGOPEPTIDE TRANSPORT ATP-BINDING PROTEIN APPD"/>
    <property type="match status" value="1"/>
</dbReference>
<evidence type="ECO:0000313" key="10">
    <source>
        <dbReference type="Proteomes" id="UP000321058"/>
    </source>
</evidence>
<dbReference type="InterPro" id="IPR027417">
    <property type="entry name" value="P-loop_NTPase"/>
</dbReference>
<dbReference type="Pfam" id="PF08352">
    <property type="entry name" value="oligo_HPY"/>
    <property type="match status" value="1"/>
</dbReference>
<dbReference type="OrthoDB" id="9815712at2"/>
<organism evidence="9 10">
    <name type="scientific">Reyranella soli</name>
    <dbReference type="NCBI Taxonomy" id="1230389"/>
    <lineage>
        <taxon>Bacteria</taxon>
        <taxon>Pseudomonadati</taxon>
        <taxon>Pseudomonadota</taxon>
        <taxon>Alphaproteobacteria</taxon>
        <taxon>Hyphomicrobiales</taxon>
        <taxon>Reyranellaceae</taxon>
        <taxon>Reyranella</taxon>
    </lineage>
</organism>
<keyword evidence="3" id="KW-0813">Transport</keyword>
<evidence type="ECO:0000256" key="3">
    <source>
        <dbReference type="ARBA" id="ARBA00022448"/>
    </source>
</evidence>
<evidence type="ECO:0000256" key="2">
    <source>
        <dbReference type="ARBA" id="ARBA00005417"/>
    </source>
</evidence>
<dbReference type="EMBL" id="BKAJ01000059">
    <property type="protein sequence ID" value="GEP56242.1"/>
    <property type="molecule type" value="Genomic_DNA"/>
</dbReference>
<dbReference type="AlphaFoldDB" id="A0A512NBC2"/>
<dbReference type="CDD" id="cd03257">
    <property type="entry name" value="ABC_NikE_OppD_transporters"/>
    <property type="match status" value="1"/>
</dbReference>
<dbReference type="GO" id="GO:0015833">
    <property type="term" value="P:peptide transport"/>
    <property type="evidence" value="ECO:0007669"/>
    <property type="project" value="InterPro"/>
</dbReference>
<dbReference type="Gene3D" id="3.40.50.300">
    <property type="entry name" value="P-loop containing nucleotide triphosphate hydrolases"/>
    <property type="match status" value="1"/>
</dbReference>
<dbReference type="InterPro" id="IPR003439">
    <property type="entry name" value="ABC_transporter-like_ATP-bd"/>
</dbReference>
<comment type="caution">
    <text evidence="9">The sequence shown here is derived from an EMBL/GenBank/DDBJ whole genome shotgun (WGS) entry which is preliminary data.</text>
</comment>
<dbReference type="PANTHER" id="PTHR43297:SF2">
    <property type="entry name" value="DIPEPTIDE TRANSPORT ATP-BINDING PROTEIN DPPD"/>
    <property type="match status" value="1"/>
</dbReference>
<proteinExistence type="inferred from homology"/>
<keyword evidence="5" id="KW-0547">Nucleotide-binding</keyword>
<evidence type="ECO:0000256" key="1">
    <source>
        <dbReference type="ARBA" id="ARBA00004417"/>
    </source>
</evidence>
<accession>A0A512NBC2</accession>
<gene>
    <name evidence="9" type="ORF">RSO01_34080</name>
</gene>
<dbReference type="InterPro" id="IPR050388">
    <property type="entry name" value="ABC_Ni/Peptide_Import"/>
</dbReference>
<evidence type="ECO:0000256" key="5">
    <source>
        <dbReference type="ARBA" id="ARBA00022741"/>
    </source>
</evidence>
<comment type="similarity">
    <text evidence="2">Belongs to the ABC transporter superfamily.</text>
</comment>
<evidence type="ECO:0000259" key="8">
    <source>
        <dbReference type="PROSITE" id="PS50893"/>
    </source>
</evidence>
<dbReference type="Proteomes" id="UP000321058">
    <property type="component" value="Unassembled WGS sequence"/>
</dbReference>
<dbReference type="GO" id="GO:0055085">
    <property type="term" value="P:transmembrane transport"/>
    <property type="evidence" value="ECO:0007669"/>
    <property type="project" value="UniProtKB-ARBA"/>
</dbReference>
<protein>
    <submittedName>
        <fullName evidence="9">Dipeptide/oligopeptide/nickel ABC transporter ATP-binding protein</fullName>
    </submittedName>
</protein>
<dbReference type="InterPro" id="IPR013563">
    <property type="entry name" value="Oligopep_ABC_C"/>
</dbReference>
<dbReference type="GO" id="GO:0016887">
    <property type="term" value="F:ATP hydrolysis activity"/>
    <property type="evidence" value="ECO:0007669"/>
    <property type="project" value="InterPro"/>
</dbReference>
<dbReference type="NCBIfam" id="TIGR01727">
    <property type="entry name" value="oligo_HPY"/>
    <property type="match status" value="1"/>
</dbReference>
<feature type="domain" description="ABC transporter" evidence="8">
    <location>
        <begin position="5"/>
        <end position="248"/>
    </location>
</feature>
<sequence>MILEVDKLRIHYSTRDGVARAVDGASFTVPEGRIVGLVGESGCGKTTAVRAIMGVLAENGRQAGGRVVFKGQAMDEATTRKLRWRDIAYVPQSAMSSLDPVYTVGAQLVEVMTKRGNHSRASARARSVELFDLVGLNERRLADYPHQFSGGMRQRAAIAMALALEPSLLLADEPVTALDVIVQRQILDVLRSLQQRLHLSMVLVTHDISVVAYLCDEVVVMYAGQVVESGPVRDVLARPRHPYTMGLRNAFPDLLSDALELVPIAGSPPDLREPLSGCRFVPRCPFAQPACGIDAAMSGNGDHRSACRRDSEADTLRTAALDPRTWQRSSSFAMS</sequence>
<evidence type="ECO:0000256" key="4">
    <source>
        <dbReference type="ARBA" id="ARBA00022475"/>
    </source>
</evidence>
<dbReference type="GO" id="GO:0005886">
    <property type="term" value="C:plasma membrane"/>
    <property type="evidence" value="ECO:0007669"/>
    <property type="project" value="UniProtKB-SubCell"/>
</dbReference>
<dbReference type="GO" id="GO:0005524">
    <property type="term" value="F:ATP binding"/>
    <property type="evidence" value="ECO:0007669"/>
    <property type="project" value="UniProtKB-KW"/>
</dbReference>
<evidence type="ECO:0000313" key="9">
    <source>
        <dbReference type="EMBL" id="GEP56242.1"/>
    </source>
</evidence>
<keyword evidence="10" id="KW-1185">Reference proteome</keyword>
<dbReference type="SMART" id="SM00382">
    <property type="entry name" value="AAA"/>
    <property type="match status" value="1"/>
</dbReference>
<evidence type="ECO:0000256" key="6">
    <source>
        <dbReference type="ARBA" id="ARBA00022840"/>
    </source>
</evidence>
<keyword evidence="7" id="KW-0472">Membrane</keyword>
<dbReference type="PROSITE" id="PS00211">
    <property type="entry name" value="ABC_TRANSPORTER_1"/>
    <property type="match status" value="1"/>
</dbReference>
<dbReference type="RefSeq" id="WP_147150313.1">
    <property type="nucleotide sequence ID" value="NZ_BKAJ01000059.1"/>
</dbReference>
<dbReference type="InterPro" id="IPR017871">
    <property type="entry name" value="ABC_transporter-like_CS"/>
</dbReference>
<reference evidence="9 10" key="1">
    <citation type="submission" date="2019-07" db="EMBL/GenBank/DDBJ databases">
        <title>Whole genome shotgun sequence of Reyranella soli NBRC 108950.</title>
        <authorList>
            <person name="Hosoyama A."/>
            <person name="Uohara A."/>
            <person name="Ohji S."/>
            <person name="Ichikawa N."/>
        </authorList>
    </citation>
    <scope>NUCLEOTIDE SEQUENCE [LARGE SCALE GENOMIC DNA]</scope>
    <source>
        <strain evidence="9 10">NBRC 108950</strain>
    </source>
</reference>
<dbReference type="SUPFAM" id="SSF52540">
    <property type="entry name" value="P-loop containing nucleoside triphosphate hydrolases"/>
    <property type="match status" value="1"/>
</dbReference>
<dbReference type="FunFam" id="3.40.50.300:FF:000016">
    <property type="entry name" value="Oligopeptide ABC transporter ATP-binding component"/>
    <property type="match status" value="1"/>
</dbReference>
<comment type="subcellular location">
    <subcellularLocation>
        <location evidence="1">Cell inner membrane</location>
        <topology evidence="1">Peripheral membrane protein</topology>
    </subcellularLocation>
</comment>
<dbReference type="Pfam" id="PF00005">
    <property type="entry name" value="ABC_tran"/>
    <property type="match status" value="1"/>
</dbReference>
<evidence type="ECO:0000256" key="7">
    <source>
        <dbReference type="ARBA" id="ARBA00023136"/>
    </source>
</evidence>
<keyword evidence="4" id="KW-1003">Cell membrane</keyword>
<keyword evidence="6 9" id="KW-0067">ATP-binding</keyword>
<dbReference type="PROSITE" id="PS50893">
    <property type="entry name" value="ABC_TRANSPORTER_2"/>
    <property type="match status" value="1"/>
</dbReference>
<dbReference type="InterPro" id="IPR003593">
    <property type="entry name" value="AAA+_ATPase"/>
</dbReference>